<keyword evidence="1" id="KW-1015">Disulfide bond</keyword>
<reference evidence="4" key="1">
    <citation type="submission" date="2022-11" db="UniProtKB">
        <authorList>
            <consortium name="WormBaseParasite"/>
        </authorList>
    </citation>
    <scope>IDENTIFICATION</scope>
</reference>
<dbReference type="Pfam" id="PF00431">
    <property type="entry name" value="CUB"/>
    <property type="match status" value="1"/>
</dbReference>
<feature type="domain" description="CUB" evidence="2">
    <location>
        <begin position="147"/>
        <end position="239"/>
    </location>
</feature>
<name>A0A914QNY7_9BILA</name>
<dbReference type="Proteomes" id="UP000887578">
    <property type="component" value="Unplaced"/>
</dbReference>
<dbReference type="InterPro" id="IPR035914">
    <property type="entry name" value="Sperma_CUB_dom_sf"/>
</dbReference>
<dbReference type="Gene3D" id="2.60.120.290">
    <property type="entry name" value="Spermadhesin, CUB domain"/>
    <property type="match status" value="1"/>
</dbReference>
<evidence type="ECO:0000256" key="1">
    <source>
        <dbReference type="ARBA" id="ARBA00023157"/>
    </source>
</evidence>
<dbReference type="AlphaFoldDB" id="A0A914QNY7"/>
<organism evidence="3 4">
    <name type="scientific">Panagrolaimus davidi</name>
    <dbReference type="NCBI Taxonomy" id="227884"/>
    <lineage>
        <taxon>Eukaryota</taxon>
        <taxon>Metazoa</taxon>
        <taxon>Ecdysozoa</taxon>
        <taxon>Nematoda</taxon>
        <taxon>Chromadorea</taxon>
        <taxon>Rhabditida</taxon>
        <taxon>Tylenchina</taxon>
        <taxon>Panagrolaimomorpha</taxon>
        <taxon>Panagrolaimoidea</taxon>
        <taxon>Panagrolaimidae</taxon>
        <taxon>Panagrolaimus</taxon>
    </lineage>
</organism>
<evidence type="ECO:0000313" key="4">
    <source>
        <dbReference type="WBParaSite" id="PDA_v2.g5406.t1"/>
    </source>
</evidence>
<dbReference type="WBParaSite" id="PDA_v2.g5406.t1">
    <property type="protein sequence ID" value="PDA_v2.g5406.t1"/>
    <property type="gene ID" value="PDA_v2.g5406"/>
</dbReference>
<keyword evidence="3" id="KW-1185">Reference proteome</keyword>
<accession>A0A914QNY7</accession>
<proteinExistence type="predicted"/>
<protein>
    <submittedName>
        <fullName evidence="4">CUB domain-containing protein</fullName>
    </submittedName>
</protein>
<evidence type="ECO:0000259" key="2">
    <source>
        <dbReference type="Pfam" id="PF00431"/>
    </source>
</evidence>
<dbReference type="SUPFAM" id="SSF49854">
    <property type="entry name" value="Spermadhesin, CUB domain"/>
    <property type="match status" value="1"/>
</dbReference>
<sequence>MFSWSNYNERNYLRYPYEFQGFVIHDVWNQDYCFLESVSKDSPFLFENESQILYIRSSYFEIGRRDRSCKWKFSAPDGYGFKIVVAELYLNSDILLAVTNSTNYYIVKIEFGAYITIVKTKFKIVDAKCTATGGDINVWTNINYLNPNGYPNNALCLYEIAVPKNTFISALRTDEFQEEINADTTTYYDEYSETWHDWSDDDLKGGQVFLPYSNGTTRKIKWKFSSDGSVRNGGFRIEFNKICT</sequence>
<evidence type="ECO:0000313" key="3">
    <source>
        <dbReference type="Proteomes" id="UP000887578"/>
    </source>
</evidence>
<dbReference type="InterPro" id="IPR000859">
    <property type="entry name" value="CUB_dom"/>
</dbReference>